<evidence type="ECO:0000313" key="1">
    <source>
        <dbReference type="EMBL" id="MDT0576268.1"/>
    </source>
</evidence>
<dbReference type="RefSeq" id="WP_311340846.1">
    <property type="nucleotide sequence ID" value="NZ_JAVRHS010000006.1"/>
</dbReference>
<dbReference type="EMBL" id="JAVRHS010000006">
    <property type="protein sequence ID" value="MDT0576268.1"/>
    <property type="molecule type" value="Genomic_DNA"/>
</dbReference>
<keyword evidence="2" id="KW-1185">Reference proteome</keyword>
<organism evidence="1 2">
    <name type="scientific">Croceicoccus esteveae</name>
    <dbReference type="NCBI Taxonomy" id="3075597"/>
    <lineage>
        <taxon>Bacteria</taxon>
        <taxon>Pseudomonadati</taxon>
        <taxon>Pseudomonadota</taxon>
        <taxon>Alphaproteobacteria</taxon>
        <taxon>Sphingomonadales</taxon>
        <taxon>Erythrobacteraceae</taxon>
        <taxon>Croceicoccus</taxon>
    </lineage>
</organism>
<proteinExistence type="predicted"/>
<protein>
    <submittedName>
        <fullName evidence="1">Uncharacterized protein</fullName>
    </submittedName>
</protein>
<dbReference type="Proteomes" id="UP001259803">
    <property type="component" value="Unassembled WGS sequence"/>
</dbReference>
<accession>A0ABU2ZI41</accession>
<gene>
    <name evidence="1" type="ORF">RM533_08720</name>
</gene>
<sequence length="84" mass="8936">MKPIVMTLPELTGKSRAGPADADALLETYINEAGPDSDAEIVRVLHRKLLGDCLIIAGPDASEDHIVPARIEPVLHLAGSRAQD</sequence>
<evidence type="ECO:0000313" key="2">
    <source>
        <dbReference type="Proteomes" id="UP001259803"/>
    </source>
</evidence>
<comment type="caution">
    <text evidence="1">The sequence shown here is derived from an EMBL/GenBank/DDBJ whole genome shotgun (WGS) entry which is preliminary data.</text>
</comment>
<name>A0ABU2ZI41_9SPHN</name>
<reference evidence="1 2" key="1">
    <citation type="submission" date="2023-09" db="EMBL/GenBank/DDBJ databases">
        <authorList>
            <person name="Rey-Velasco X."/>
        </authorList>
    </citation>
    <scope>NUCLEOTIDE SEQUENCE [LARGE SCALE GENOMIC DNA]</scope>
    <source>
        <strain evidence="1 2">F390</strain>
    </source>
</reference>